<dbReference type="Proteomes" id="UP000037146">
    <property type="component" value="Unassembled WGS sequence"/>
</dbReference>
<protein>
    <submittedName>
        <fullName evidence="1">Uncharacterized protein</fullName>
    </submittedName>
</protein>
<dbReference type="PATRIC" id="fig|1679170.3.peg.3061"/>
<proteinExistence type="predicted"/>
<name>A0A0K9GUP6_9BACI</name>
<dbReference type="RefSeq" id="WP_049681728.1">
    <property type="nucleotide sequence ID" value="NZ_LFZW01000001.1"/>
</dbReference>
<dbReference type="STRING" id="1679170.AC625_13415"/>
<dbReference type="AlphaFoldDB" id="A0A0K9GUP6"/>
<organism evidence="1 2">
    <name type="scientific">Peribacillus loiseleuriae</name>
    <dbReference type="NCBI Taxonomy" id="1679170"/>
    <lineage>
        <taxon>Bacteria</taxon>
        <taxon>Bacillati</taxon>
        <taxon>Bacillota</taxon>
        <taxon>Bacilli</taxon>
        <taxon>Bacillales</taxon>
        <taxon>Bacillaceae</taxon>
        <taxon>Peribacillus</taxon>
    </lineage>
</organism>
<keyword evidence="2" id="KW-1185">Reference proteome</keyword>
<dbReference type="EMBL" id="LFZW01000001">
    <property type="protein sequence ID" value="KMY50375.1"/>
    <property type="molecule type" value="Genomic_DNA"/>
</dbReference>
<sequence length="240" mass="27665">MANAVYKIPPVGEILTFENREEYIEKGLEWSLFTARSIKDELWYKTSHYQGKVKLVGFQVYSNGFNTIVVEFEDGSLSCIHPAYLKEMQSNSFGKELLSGTVYETAIEITKDTIEALVEEIVPEKASKPKEKKSKKEKKPKLALPEDKVHFTAKIKEFTVKMNHFTGEEDEVILLEDVQIIGESELFIGDAWCAYSKTLKKLELEEHDRIEFDGKIVDKKFNKEILYKINNPSKLKKEVD</sequence>
<dbReference type="OrthoDB" id="2923612at2"/>
<evidence type="ECO:0000313" key="2">
    <source>
        <dbReference type="Proteomes" id="UP000037146"/>
    </source>
</evidence>
<reference evidence="2" key="1">
    <citation type="submission" date="2015-07" db="EMBL/GenBank/DDBJ databases">
        <title>Genome sequencing project for genomic taxonomy and phylogenomics of Bacillus-like bacteria.</title>
        <authorList>
            <person name="Liu B."/>
            <person name="Wang J."/>
            <person name="Zhu Y."/>
            <person name="Liu G."/>
            <person name="Chen Q."/>
            <person name="Chen Z."/>
            <person name="Lan J."/>
            <person name="Che J."/>
            <person name="Ge C."/>
            <person name="Shi H."/>
            <person name="Pan Z."/>
            <person name="Liu X."/>
        </authorList>
    </citation>
    <scope>NUCLEOTIDE SEQUENCE [LARGE SCALE GENOMIC DNA]</scope>
    <source>
        <strain evidence="2">FJAT-27997</strain>
    </source>
</reference>
<accession>A0A0K9GUP6</accession>
<gene>
    <name evidence="1" type="ORF">AC625_13415</name>
</gene>
<comment type="caution">
    <text evidence="1">The sequence shown here is derived from an EMBL/GenBank/DDBJ whole genome shotgun (WGS) entry which is preliminary data.</text>
</comment>
<evidence type="ECO:0000313" key="1">
    <source>
        <dbReference type="EMBL" id="KMY50375.1"/>
    </source>
</evidence>